<organism evidence="2 3">
    <name type="scientific">Staurois parvus</name>
    <dbReference type="NCBI Taxonomy" id="386267"/>
    <lineage>
        <taxon>Eukaryota</taxon>
        <taxon>Metazoa</taxon>
        <taxon>Chordata</taxon>
        <taxon>Craniata</taxon>
        <taxon>Vertebrata</taxon>
        <taxon>Euteleostomi</taxon>
        <taxon>Amphibia</taxon>
        <taxon>Batrachia</taxon>
        <taxon>Anura</taxon>
        <taxon>Neobatrachia</taxon>
        <taxon>Ranoidea</taxon>
        <taxon>Ranidae</taxon>
        <taxon>Staurois</taxon>
    </lineage>
</organism>
<evidence type="ECO:0000313" key="2">
    <source>
        <dbReference type="EMBL" id="CAI9593097.1"/>
    </source>
</evidence>
<evidence type="ECO:0000256" key="1">
    <source>
        <dbReference type="SAM" id="Phobius"/>
    </source>
</evidence>
<gene>
    <name evidence="2" type="ORF">SPARVUS_LOCUS11485059</name>
</gene>
<protein>
    <submittedName>
        <fullName evidence="2">Uncharacterized protein</fullName>
    </submittedName>
</protein>
<comment type="caution">
    <text evidence="2">The sequence shown here is derived from an EMBL/GenBank/DDBJ whole genome shotgun (WGS) entry which is preliminary data.</text>
</comment>
<accession>A0ABN9F7V3</accession>
<dbReference type="EMBL" id="CATNWA010016484">
    <property type="protein sequence ID" value="CAI9593097.1"/>
    <property type="molecule type" value="Genomic_DNA"/>
</dbReference>
<name>A0ABN9F7V3_9NEOB</name>
<keyword evidence="1" id="KW-0812">Transmembrane</keyword>
<keyword evidence="1" id="KW-1133">Transmembrane helix</keyword>
<feature type="transmembrane region" description="Helical" evidence="1">
    <location>
        <begin position="12"/>
        <end position="41"/>
    </location>
</feature>
<dbReference type="Proteomes" id="UP001162483">
    <property type="component" value="Unassembled WGS sequence"/>
</dbReference>
<sequence length="50" mass="5489">MSCQSAPVQDCFLVYLLVCSAAYFIHLVLGLALASFFYYFFSLGKDTGAP</sequence>
<evidence type="ECO:0000313" key="3">
    <source>
        <dbReference type="Proteomes" id="UP001162483"/>
    </source>
</evidence>
<proteinExistence type="predicted"/>
<keyword evidence="3" id="KW-1185">Reference proteome</keyword>
<reference evidence="2" key="1">
    <citation type="submission" date="2023-05" db="EMBL/GenBank/DDBJ databases">
        <authorList>
            <person name="Stuckert A."/>
        </authorList>
    </citation>
    <scope>NUCLEOTIDE SEQUENCE</scope>
</reference>
<keyword evidence="1" id="KW-0472">Membrane</keyword>